<dbReference type="OrthoDB" id="9814124at2"/>
<dbReference type="InterPro" id="IPR036291">
    <property type="entry name" value="NAD(P)-bd_dom_sf"/>
</dbReference>
<dbReference type="SUPFAM" id="SSF51735">
    <property type="entry name" value="NAD(P)-binding Rossmann-fold domains"/>
    <property type="match status" value="1"/>
</dbReference>
<dbReference type="AlphaFoldDB" id="A0A5C6X1L1"/>
<dbReference type="GO" id="GO:0006694">
    <property type="term" value="P:steroid biosynthetic process"/>
    <property type="evidence" value="ECO:0007669"/>
    <property type="project" value="InterPro"/>
</dbReference>
<dbReference type="PANTHER" id="PTHR43245">
    <property type="entry name" value="BIFUNCTIONAL POLYMYXIN RESISTANCE PROTEIN ARNA"/>
    <property type="match status" value="1"/>
</dbReference>
<dbReference type="RefSeq" id="WP_146983041.1">
    <property type="nucleotide sequence ID" value="NZ_VOSM01000015.1"/>
</dbReference>
<dbReference type="PANTHER" id="PTHR43245:SF51">
    <property type="entry name" value="SHORT CHAIN DEHYDROGENASE_REDUCTASE FAMILY 42E, MEMBER 2"/>
    <property type="match status" value="1"/>
</dbReference>
<sequence length="331" mass="35498">MKVLVTGGGGFLGEAIVDQLLARGDEVRSLARGDYPNLRAKGVEVMRGDLADAEVVSAAVEGCEEVYHVAARAGVWGPYEAYYQANVVGTENIIAACRAHNIPRLIFTSSPSVVYGDAPLEGVDESVPYPASYLTAYPETKAMAEKAVLAANSDALKTVSLRPHLIWGPGDNHLVPRIIDRARRGKLKRVGDGKALVDSVYVEDAARAHLLAAEALATHGKPAGKPYFITQDEPVAVGELIDKILVSGGLEPLKAQVPAGVAYAVGWAMETAYKALGKREEPLMTRFLAKQLSTAHYFDISAAREDFGYVPQRTIDEGMVELGAWIRKAGI</sequence>
<feature type="domain" description="3-beta hydroxysteroid dehydrogenase/isomerase" evidence="3">
    <location>
        <begin position="4"/>
        <end position="251"/>
    </location>
</feature>
<accession>A0A5C6X1L1</accession>
<evidence type="ECO:0000256" key="2">
    <source>
        <dbReference type="ARBA" id="ARBA00023002"/>
    </source>
</evidence>
<keyword evidence="5" id="KW-1185">Reference proteome</keyword>
<dbReference type="InterPro" id="IPR050177">
    <property type="entry name" value="Lipid_A_modif_metabolic_enz"/>
</dbReference>
<evidence type="ECO:0000313" key="5">
    <source>
        <dbReference type="Proteomes" id="UP000321412"/>
    </source>
</evidence>
<dbReference type="GO" id="GO:0016616">
    <property type="term" value="F:oxidoreductase activity, acting on the CH-OH group of donors, NAD or NADP as acceptor"/>
    <property type="evidence" value="ECO:0007669"/>
    <property type="project" value="InterPro"/>
</dbReference>
<reference evidence="4 5" key="1">
    <citation type="submission" date="2019-08" db="EMBL/GenBank/DDBJ databases">
        <title>Bradymonadales sp. TMQ4.</title>
        <authorList>
            <person name="Liang Q."/>
        </authorList>
    </citation>
    <scope>NUCLEOTIDE SEQUENCE [LARGE SCALE GENOMIC DNA]</scope>
    <source>
        <strain evidence="4 5">TMQ4</strain>
    </source>
</reference>
<dbReference type="EMBL" id="VOSM01000015">
    <property type="protein sequence ID" value="TXD34140.1"/>
    <property type="molecule type" value="Genomic_DNA"/>
</dbReference>
<dbReference type="Pfam" id="PF01073">
    <property type="entry name" value="3Beta_HSD"/>
    <property type="match status" value="1"/>
</dbReference>
<keyword evidence="2" id="KW-0560">Oxidoreductase</keyword>
<gene>
    <name evidence="4" type="ORF">FRC98_19070</name>
</gene>
<protein>
    <submittedName>
        <fullName evidence="4">NAD-dependent epimerase/dehydratase family protein</fullName>
    </submittedName>
</protein>
<evidence type="ECO:0000313" key="4">
    <source>
        <dbReference type="EMBL" id="TXD34140.1"/>
    </source>
</evidence>
<proteinExistence type="inferred from homology"/>
<dbReference type="Gene3D" id="3.40.50.720">
    <property type="entry name" value="NAD(P)-binding Rossmann-like Domain"/>
    <property type="match status" value="1"/>
</dbReference>
<dbReference type="Proteomes" id="UP000321412">
    <property type="component" value="Unassembled WGS sequence"/>
</dbReference>
<organism evidence="4 5">
    <name type="scientific">Lujinxingia vulgaris</name>
    <dbReference type="NCBI Taxonomy" id="2600176"/>
    <lineage>
        <taxon>Bacteria</taxon>
        <taxon>Deltaproteobacteria</taxon>
        <taxon>Bradymonadales</taxon>
        <taxon>Lujinxingiaceae</taxon>
        <taxon>Lujinxingia</taxon>
    </lineage>
</organism>
<evidence type="ECO:0000259" key="3">
    <source>
        <dbReference type="Pfam" id="PF01073"/>
    </source>
</evidence>
<comment type="similarity">
    <text evidence="1">Belongs to the 3-beta-HSD family.</text>
</comment>
<comment type="caution">
    <text evidence="4">The sequence shown here is derived from an EMBL/GenBank/DDBJ whole genome shotgun (WGS) entry which is preliminary data.</text>
</comment>
<name>A0A5C6X1L1_9DELT</name>
<evidence type="ECO:0000256" key="1">
    <source>
        <dbReference type="ARBA" id="ARBA00009219"/>
    </source>
</evidence>
<dbReference type="InterPro" id="IPR002225">
    <property type="entry name" value="3Beta_OHSteriod_DH/Estase"/>
</dbReference>